<feature type="compositionally biased region" description="Pro residues" evidence="2">
    <location>
        <begin position="76"/>
        <end position="87"/>
    </location>
</feature>
<dbReference type="SMART" id="SM00554">
    <property type="entry name" value="FAS1"/>
    <property type="match status" value="1"/>
</dbReference>
<evidence type="ECO:0000256" key="3">
    <source>
        <dbReference type="SAM" id="SignalP"/>
    </source>
</evidence>
<evidence type="ECO:0000313" key="6">
    <source>
        <dbReference type="Proteomes" id="UP000030645"/>
    </source>
</evidence>
<dbReference type="FunFam" id="2.30.180.10:FF:000046">
    <property type="entry name" value="Fasciclin-like arabinogalactan family protein"/>
    <property type="match status" value="1"/>
</dbReference>
<feature type="signal peptide" evidence="3">
    <location>
        <begin position="1"/>
        <end position="24"/>
    </location>
</feature>
<dbReference type="KEGG" id="mnt:21408611"/>
<feature type="compositionally biased region" description="Basic residues" evidence="2">
    <location>
        <begin position="62"/>
        <end position="75"/>
    </location>
</feature>
<dbReference type="OrthoDB" id="2015130at2759"/>
<dbReference type="AlphaFoldDB" id="W9R7E8"/>
<accession>W9R7E8</accession>
<dbReference type="InterPro" id="IPR052806">
    <property type="entry name" value="Fasciclin-like_AGP"/>
</dbReference>
<keyword evidence="6" id="KW-1185">Reference proteome</keyword>
<feature type="domain" description="FAS1" evidence="4">
    <location>
        <begin position="98"/>
        <end position="217"/>
    </location>
</feature>
<gene>
    <name evidence="5" type="ORF">L484_025934</name>
</gene>
<feature type="region of interest" description="Disordered" evidence="2">
    <location>
        <begin position="231"/>
        <end position="254"/>
    </location>
</feature>
<name>W9R7E8_9ROSA</name>
<dbReference type="InterPro" id="IPR000782">
    <property type="entry name" value="FAS1_domain"/>
</dbReference>
<dbReference type="Proteomes" id="UP000030645">
    <property type="component" value="Unassembled WGS sequence"/>
</dbReference>
<evidence type="ECO:0000256" key="2">
    <source>
        <dbReference type="SAM" id="MobiDB-lite"/>
    </source>
</evidence>
<evidence type="ECO:0000259" key="4">
    <source>
        <dbReference type="PROSITE" id="PS50213"/>
    </source>
</evidence>
<dbReference type="PANTHER" id="PTHR33985:SF5">
    <property type="entry name" value="FASCICLIN-LIKE ARABINOGALACTAN FAMILY PROTEIN"/>
    <property type="match status" value="1"/>
</dbReference>
<dbReference type="eggNOG" id="ENOG502S19S">
    <property type="taxonomic scope" value="Eukaryota"/>
</dbReference>
<feature type="compositionally biased region" description="Pro residues" evidence="2">
    <location>
        <begin position="35"/>
        <end position="60"/>
    </location>
</feature>
<sequence length="288" mass="30629">MAIHLRSLILLLLFLFPFTAILSAADSSPSSSPIVPSPQPSLPSPPQSPSPQSPSPPPIPQRSRRSPRRPSRRPQHPPSPPPPPLTPSPAAEASPDQLNNIIDALIGAGDFGDWVSVVASAVLPLSATLFVPENDGANRLPSAGDPFTFSYHVIPQRLSFSELLLFKTNTHLPTLLPGKSVVITNNSRLNFSINGSPITVPDLYATTAIIVHGVARMFDFSVYGQDGLDPPADQSAMVRPPPAPKRPDGGISESSSDAAPPCLCIEFPAVLVVVCALLGFKTQRNNFR</sequence>
<dbReference type="STRING" id="981085.W9R7E8"/>
<reference evidence="6" key="1">
    <citation type="submission" date="2013-01" db="EMBL/GenBank/DDBJ databases">
        <title>Draft Genome Sequence of a Mulberry Tree, Morus notabilis C.K. Schneid.</title>
        <authorList>
            <person name="He N."/>
            <person name="Zhao S."/>
        </authorList>
    </citation>
    <scope>NUCLEOTIDE SEQUENCE</scope>
</reference>
<comment type="similarity">
    <text evidence="1">Belongs to the fasciclin-like AGP family.</text>
</comment>
<dbReference type="Gene3D" id="2.30.180.10">
    <property type="entry name" value="FAS1 domain"/>
    <property type="match status" value="1"/>
</dbReference>
<dbReference type="InterPro" id="IPR036378">
    <property type="entry name" value="FAS1_dom_sf"/>
</dbReference>
<evidence type="ECO:0000313" key="5">
    <source>
        <dbReference type="EMBL" id="EXB75156.1"/>
    </source>
</evidence>
<dbReference type="EMBL" id="KE344673">
    <property type="protein sequence ID" value="EXB75156.1"/>
    <property type="molecule type" value="Genomic_DNA"/>
</dbReference>
<keyword evidence="3" id="KW-0732">Signal</keyword>
<proteinExistence type="inferred from homology"/>
<feature type="chain" id="PRO_5004928387" description="FAS1 domain-containing protein" evidence="3">
    <location>
        <begin position="25"/>
        <end position="288"/>
    </location>
</feature>
<protein>
    <recommendedName>
        <fullName evidence="4">FAS1 domain-containing protein</fullName>
    </recommendedName>
</protein>
<organism evidence="5 6">
    <name type="scientific">Morus notabilis</name>
    <dbReference type="NCBI Taxonomy" id="981085"/>
    <lineage>
        <taxon>Eukaryota</taxon>
        <taxon>Viridiplantae</taxon>
        <taxon>Streptophyta</taxon>
        <taxon>Embryophyta</taxon>
        <taxon>Tracheophyta</taxon>
        <taxon>Spermatophyta</taxon>
        <taxon>Magnoliopsida</taxon>
        <taxon>eudicotyledons</taxon>
        <taxon>Gunneridae</taxon>
        <taxon>Pentapetalae</taxon>
        <taxon>rosids</taxon>
        <taxon>fabids</taxon>
        <taxon>Rosales</taxon>
        <taxon>Moraceae</taxon>
        <taxon>Moreae</taxon>
        <taxon>Morus</taxon>
    </lineage>
</organism>
<dbReference type="PROSITE" id="PS50213">
    <property type="entry name" value="FAS1"/>
    <property type="match status" value="1"/>
</dbReference>
<feature type="region of interest" description="Disordered" evidence="2">
    <location>
        <begin position="27"/>
        <end position="94"/>
    </location>
</feature>
<dbReference type="Pfam" id="PF02469">
    <property type="entry name" value="Fasciclin"/>
    <property type="match status" value="1"/>
</dbReference>
<evidence type="ECO:0000256" key="1">
    <source>
        <dbReference type="ARBA" id="ARBA00007843"/>
    </source>
</evidence>
<dbReference type="SUPFAM" id="SSF82153">
    <property type="entry name" value="FAS1 domain"/>
    <property type="match status" value="1"/>
</dbReference>
<dbReference type="PANTHER" id="PTHR33985">
    <property type="entry name" value="OS02G0491300 PROTEIN-RELATED"/>
    <property type="match status" value="1"/>
</dbReference>